<feature type="region of interest" description="Disordered" evidence="1">
    <location>
        <begin position="1"/>
        <end position="33"/>
    </location>
</feature>
<protein>
    <submittedName>
        <fullName evidence="2">Uncharacterized protein</fullName>
    </submittedName>
</protein>
<dbReference type="AlphaFoldDB" id="D8Q6T5"/>
<dbReference type="OrthoDB" id="10520637at2759"/>
<feature type="compositionally biased region" description="Polar residues" evidence="1">
    <location>
        <begin position="1"/>
        <end position="27"/>
    </location>
</feature>
<dbReference type="InParanoid" id="D8Q6T5"/>
<evidence type="ECO:0000313" key="3">
    <source>
        <dbReference type="Proteomes" id="UP000007431"/>
    </source>
</evidence>
<proteinExistence type="predicted"/>
<organism evidence="3">
    <name type="scientific">Schizophyllum commune (strain H4-8 / FGSC 9210)</name>
    <name type="common">Split gill fungus</name>
    <dbReference type="NCBI Taxonomy" id="578458"/>
    <lineage>
        <taxon>Eukaryota</taxon>
        <taxon>Fungi</taxon>
        <taxon>Dikarya</taxon>
        <taxon>Basidiomycota</taxon>
        <taxon>Agaricomycotina</taxon>
        <taxon>Agaricomycetes</taxon>
        <taxon>Agaricomycetidae</taxon>
        <taxon>Agaricales</taxon>
        <taxon>Schizophyllaceae</taxon>
        <taxon>Schizophyllum</taxon>
    </lineage>
</organism>
<dbReference type="GeneID" id="9588972"/>
<dbReference type="KEGG" id="scm:SCHCO_02581932"/>
<sequence length="289" mass="32020">MPKASTSKVAVASGSQMRSGKASTSDGDAQFTRSDDRSEYDIFTSGCASAAHLLTLVRVALLRDDLTKIYGIDMTDVLPIGEDAVLKRIVDKAFHHPITAHRLRLLIIRGNNTDPIVRTELADVLRALELPHLKAIKILRPGFSCRYFEEAVYLLLFKAGKKGVLKHVSLQWNCTYGAGLTRYLESSATANLVTLRLQTNADVRTRITDALGRGHRFPKLRRLSLVHIQGLTPALLLDTLQTRFDRGLRNRLVVEITGEVPKAVVKAGREINVVFRSVGETLLEKAQDL</sequence>
<feature type="non-terminal residue" evidence="2">
    <location>
        <position position="289"/>
    </location>
</feature>
<reference evidence="2 3" key="1">
    <citation type="journal article" date="2010" name="Nat. Biotechnol.">
        <title>Genome sequence of the model mushroom Schizophyllum commune.</title>
        <authorList>
            <person name="Ohm R.A."/>
            <person name="de Jong J.F."/>
            <person name="Lugones L.G."/>
            <person name="Aerts A."/>
            <person name="Kothe E."/>
            <person name="Stajich J.E."/>
            <person name="de Vries R.P."/>
            <person name="Record E."/>
            <person name="Levasseur A."/>
            <person name="Baker S.E."/>
            <person name="Bartholomew K.A."/>
            <person name="Coutinho P.M."/>
            <person name="Erdmann S."/>
            <person name="Fowler T.J."/>
            <person name="Gathman A.C."/>
            <person name="Lombard V."/>
            <person name="Henrissat B."/>
            <person name="Knabe N."/>
            <person name="Kuees U."/>
            <person name="Lilly W.W."/>
            <person name="Lindquist E."/>
            <person name="Lucas S."/>
            <person name="Magnuson J.K."/>
            <person name="Piumi F."/>
            <person name="Raudaskoski M."/>
            <person name="Salamov A."/>
            <person name="Schmutz J."/>
            <person name="Schwarze F.W.M.R."/>
            <person name="vanKuyk P.A."/>
            <person name="Horton J.S."/>
            <person name="Grigoriev I.V."/>
            <person name="Woesten H.A.B."/>
        </authorList>
    </citation>
    <scope>NUCLEOTIDE SEQUENCE [LARGE SCALE GENOMIC DNA]</scope>
    <source>
        <strain evidence="3">H4-8 / FGSC 9210</strain>
    </source>
</reference>
<dbReference type="EMBL" id="GL377307">
    <property type="protein sequence ID" value="EFI96295.1"/>
    <property type="molecule type" value="Genomic_DNA"/>
</dbReference>
<keyword evidence="3" id="KW-1185">Reference proteome</keyword>
<name>D8Q6T5_SCHCM</name>
<dbReference type="HOGENOM" id="CLU_915741_0_0_1"/>
<accession>D8Q6T5</accession>
<dbReference type="Proteomes" id="UP000007431">
    <property type="component" value="Unassembled WGS sequence"/>
</dbReference>
<evidence type="ECO:0000313" key="2">
    <source>
        <dbReference type="EMBL" id="EFI96295.1"/>
    </source>
</evidence>
<gene>
    <name evidence="2" type="ORF">SCHCODRAFT_109517</name>
</gene>
<dbReference type="RefSeq" id="XP_003031198.1">
    <property type="nucleotide sequence ID" value="XM_003031152.1"/>
</dbReference>
<dbReference type="VEuPathDB" id="FungiDB:SCHCODRAFT_02581932"/>
<evidence type="ECO:0000256" key="1">
    <source>
        <dbReference type="SAM" id="MobiDB-lite"/>
    </source>
</evidence>